<evidence type="ECO:0000313" key="3">
    <source>
        <dbReference type="Proteomes" id="UP000252893"/>
    </source>
</evidence>
<dbReference type="EMBL" id="QNRH01000008">
    <property type="protein sequence ID" value="RBO92020.1"/>
    <property type="molecule type" value="Genomic_DNA"/>
</dbReference>
<sequence>MRNYSARYRQYAHGFGCLCHSPEITQLNERISQGLSRRSVLSGLAAIMAGAVVADPVSALAQQVPAAVVAQPVLLKNLRIFDGKSSKLIEGQNVLISGDRIADILKASEKVTDAKEVDCGGRVLMPGLIDAHWHSILAAIPQMVAMTSDIAYVHLVAVQEAQRTLMRGFTTVRDMGGPSFALKRAVDEKRIPGPRIYPSGAMVSQTSGHGDFRQRSDIPRHSANDLSLAESAGIATIADGEAEVLRRVREQLMLGASQIKIMVGGGVASAYDPLDSLQFTEAEIRAAVMAAKDWGTYVGAHVYTSAGIQRALACGVQSIEHGQLADEETVKQMADAGAWWSIQPFLADEDANVYASQVQSDQQKMIAEGTIRAFELGPKYNVKMAWGTDILFNPKGTASQGRQLTKLARWFDNADVLKMATGTNAELLAMSGNRNPYAGAIGVIEKGAMADMLLIDGNPLEDISLIADPDKNMKLIIKDGVIHKNTLAA</sequence>
<dbReference type="InterPro" id="IPR032466">
    <property type="entry name" value="Metal_Hydrolase"/>
</dbReference>
<dbReference type="InterPro" id="IPR011059">
    <property type="entry name" value="Metal-dep_hydrolase_composite"/>
</dbReference>
<gene>
    <name evidence="2" type="ORF">DFR47_108166</name>
</gene>
<dbReference type="Pfam" id="PF01979">
    <property type="entry name" value="Amidohydro_1"/>
    <property type="match status" value="1"/>
</dbReference>
<dbReference type="PANTHER" id="PTHR43135:SF3">
    <property type="entry name" value="ALPHA-D-RIBOSE 1-METHYLPHOSPHONATE 5-TRIPHOSPHATE DIPHOSPHATASE"/>
    <property type="match status" value="1"/>
</dbReference>
<dbReference type="InterPro" id="IPR006311">
    <property type="entry name" value="TAT_signal"/>
</dbReference>
<evidence type="ECO:0000259" key="1">
    <source>
        <dbReference type="Pfam" id="PF01979"/>
    </source>
</evidence>
<dbReference type="InterPro" id="IPR006680">
    <property type="entry name" value="Amidohydro-rel"/>
</dbReference>
<dbReference type="Gene3D" id="2.30.40.10">
    <property type="entry name" value="Urease, subunit C, domain 1"/>
    <property type="match status" value="1"/>
</dbReference>
<accession>A0A366DPJ9</accession>
<dbReference type="AlphaFoldDB" id="A0A366DPJ9"/>
<comment type="caution">
    <text evidence="2">The sequence shown here is derived from an EMBL/GenBank/DDBJ whole genome shotgun (WGS) entry which is preliminary data.</text>
</comment>
<dbReference type="InterPro" id="IPR057744">
    <property type="entry name" value="OTAase-like"/>
</dbReference>
<evidence type="ECO:0000313" key="2">
    <source>
        <dbReference type="EMBL" id="RBO92020.1"/>
    </source>
</evidence>
<protein>
    <submittedName>
        <fullName evidence="2">Imidazolonepropionase-like amidohydrolase</fullName>
    </submittedName>
</protein>
<dbReference type="CDD" id="cd01299">
    <property type="entry name" value="Met_dep_hydrolase_A"/>
    <property type="match status" value="1"/>
</dbReference>
<dbReference type="InterPro" id="IPR051781">
    <property type="entry name" value="Metallo-dep_Hydrolase"/>
</dbReference>
<dbReference type="Proteomes" id="UP000252893">
    <property type="component" value="Unassembled WGS sequence"/>
</dbReference>
<feature type="domain" description="Amidohydrolase-related" evidence="1">
    <location>
        <begin position="123"/>
        <end position="480"/>
    </location>
</feature>
<dbReference type="SUPFAM" id="SSF51556">
    <property type="entry name" value="Metallo-dependent hydrolases"/>
    <property type="match status" value="1"/>
</dbReference>
<name>A0A366DPJ9_9HYPH</name>
<dbReference type="RefSeq" id="WP_113945775.1">
    <property type="nucleotide sequence ID" value="NZ_JBHEEG010000001.1"/>
</dbReference>
<dbReference type="GO" id="GO:0016810">
    <property type="term" value="F:hydrolase activity, acting on carbon-nitrogen (but not peptide) bonds"/>
    <property type="evidence" value="ECO:0007669"/>
    <property type="project" value="InterPro"/>
</dbReference>
<dbReference type="PANTHER" id="PTHR43135">
    <property type="entry name" value="ALPHA-D-RIBOSE 1-METHYLPHOSPHONATE 5-TRIPHOSPHATE DIPHOSPHATASE"/>
    <property type="match status" value="1"/>
</dbReference>
<dbReference type="SUPFAM" id="SSF51338">
    <property type="entry name" value="Composite domain of metallo-dependent hydrolases"/>
    <property type="match status" value="2"/>
</dbReference>
<dbReference type="Gene3D" id="3.20.20.140">
    <property type="entry name" value="Metal-dependent hydrolases"/>
    <property type="match status" value="1"/>
</dbReference>
<keyword evidence="3" id="KW-1185">Reference proteome</keyword>
<proteinExistence type="predicted"/>
<dbReference type="PROSITE" id="PS51318">
    <property type="entry name" value="TAT"/>
    <property type="match status" value="1"/>
</dbReference>
<keyword evidence="2" id="KW-0378">Hydrolase</keyword>
<organism evidence="2 3">
    <name type="scientific">Pseudochrobactrum asaccharolyticum</name>
    <dbReference type="NCBI Taxonomy" id="354351"/>
    <lineage>
        <taxon>Bacteria</taxon>
        <taxon>Pseudomonadati</taxon>
        <taxon>Pseudomonadota</taxon>
        <taxon>Alphaproteobacteria</taxon>
        <taxon>Hyphomicrobiales</taxon>
        <taxon>Brucellaceae</taxon>
        <taxon>Pseudochrobactrum</taxon>
    </lineage>
</organism>
<dbReference type="OrthoDB" id="9782972at2"/>
<reference evidence="2 3" key="1">
    <citation type="submission" date="2018-06" db="EMBL/GenBank/DDBJ databases">
        <title>Genomic Encyclopedia of Type Strains, Phase IV (KMG-IV): sequencing the most valuable type-strain genomes for metagenomic binning, comparative biology and taxonomic classification.</title>
        <authorList>
            <person name="Goeker M."/>
        </authorList>
    </citation>
    <scope>NUCLEOTIDE SEQUENCE [LARGE SCALE GENOMIC DNA]</scope>
    <source>
        <strain evidence="2 3">DSM 25619</strain>
    </source>
</reference>